<keyword evidence="4 5" id="KW-0732">Signal</keyword>
<keyword evidence="8" id="KW-1185">Reference proteome</keyword>
<comment type="caution">
    <text evidence="7">The sequence shown here is derived from an EMBL/GenBank/DDBJ whole genome shotgun (WGS) entry which is preliminary data.</text>
</comment>
<dbReference type="InterPro" id="IPR039424">
    <property type="entry name" value="SBP_5"/>
</dbReference>
<keyword evidence="3" id="KW-0813">Transport</keyword>
<evidence type="ECO:0000313" key="8">
    <source>
        <dbReference type="Proteomes" id="UP000678276"/>
    </source>
</evidence>
<comment type="similarity">
    <text evidence="2">Belongs to the bacterial solute-binding protein 5 family.</text>
</comment>
<name>A0ABS4BKB0_9HYPH</name>
<feature type="signal peptide" evidence="5">
    <location>
        <begin position="1"/>
        <end position="32"/>
    </location>
</feature>
<dbReference type="Pfam" id="PF00496">
    <property type="entry name" value="SBP_bac_5"/>
    <property type="match status" value="1"/>
</dbReference>
<dbReference type="Gene3D" id="3.90.76.10">
    <property type="entry name" value="Dipeptide-binding Protein, Domain 1"/>
    <property type="match status" value="1"/>
</dbReference>
<dbReference type="PIRSF" id="PIRSF002741">
    <property type="entry name" value="MppA"/>
    <property type="match status" value="1"/>
</dbReference>
<evidence type="ECO:0000313" key="7">
    <source>
        <dbReference type="EMBL" id="MBP0616987.1"/>
    </source>
</evidence>
<feature type="domain" description="Solute-binding protein family 5" evidence="6">
    <location>
        <begin position="76"/>
        <end position="427"/>
    </location>
</feature>
<comment type="subcellular location">
    <subcellularLocation>
        <location evidence="1">Periplasm</location>
    </subcellularLocation>
</comment>
<sequence>MTSKRARLTVRSVLSGFLAAALLGSAATAAMAKETFTVDLVNEPSSLDPQKQWNPDSYYVYRNIFDNLVTRNDAGEIVPQVASAWKQVSPTEMQFTIRGDIKFQDGTPLTAKDVAFSIQRIIDPAFASPQLGQFNKITKAEASDDKTVTVTTDGPYPVLLAQLTKLSIVPEHVVEKVGDDAFNLKPVGSGPYSFEAWQRGVSVTLKRNDDYWGDKGPFETVTFRAVPDASTRVADLQAGTADLVVSLDSDQAAQLQTAPNAQALTALTERIAYLGINTGKPPLDDKRLRQAIAYGIDREGIVEGILGGEGKVVGQIVSPAAFGWSDSIEPYPYDPEKAKALIAEVGDGAKAELQFATAPVFDQRIVQALQQMLTEIGLKVEINMTDMATYLKAAQGPRDSQPMLSFGRWSCSCQDADGIMYPLLESDSAWSRYSNPEMDKLLNEARSTLDEDKRRADYEKASELVKDDVSLLPLYQVAIIYGASKKLDWQPTANESLFLNRMSWQGE</sequence>
<dbReference type="PANTHER" id="PTHR30290:SF9">
    <property type="entry name" value="OLIGOPEPTIDE-BINDING PROTEIN APPA"/>
    <property type="match status" value="1"/>
</dbReference>
<dbReference type="SUPFAM" id="SSF53850">
    <property type="entry name" value="Periplasmic binding protein-like II"/>
    <property type="match status" value="1"/>
</dbReference>
<dbReference type="EMBL" id="JAGJCF010000012">
    <property type="protein sequence ID" value="MBP0616987.1"/>
    <property type="molecule type" value="Genomic_DNA"/>
</dbReference>
<evidence type="ECO:0000256" key="4">
    <source>
        <dbReference type="ARBA" id="ARBA00022729"/>
    </source>
</evidence>
<evidence type="ECO:0000256" key="3">
    <source>
        <dbReference type="ARBA" id="ARBA00022448"/>
    </source>
</evidence>
<feature type="chain" id="PRO_5045323735" evidence="5">
    <location>
        <begin position="33"/>
        <end position="507"/>
    </location>
</feature>
<dbReference type="InterPro" id="IPR030678">
    <property type="entry name" value="Peptide/Ni-bd"/>
</dbReference>
<dbReference type="InterPro" id="IPR000914">
    <property type="entry name" value="SBP_5_dom"/>
</dbReference>
<evidence type="ECO:0000256" key="1">
    <source>
        <dbReference type="ARBA" id="ARBA00004418"/>
    </source>
</evidence>
<evidence type="ECO:0000256" key="2">
    <source>
        <dbReference type="ARBA" id="ARBA00005695"/>
    </source>
</evidence>
<proteinExistence type="inferred from homology"/>
<dbReference type="Proteomes" id="UP000678276">
    <property type="component" value="Unassembled WGS sequence"/>
</dbReference>
<evidence type="ECO:0000259" key="6">
    <source>
        <dbReference type="Pfam" id="PF00496"/>
    </source>
</evidence>
<organism evidence="7 8">
    <name type="scientific">Jiella mangrovi</name>
    <dbReference type="NCBI Taxonomy" id="2821407"/>
    <lineage>
        <taxon>Bacteria</taxon>
        <taxon>Pseudomonadati</taxon>
        <taxon>Pseudomonadota</taxon>
        <taxon>Alphaproteobacteria</taxon>
        <taxon>Hyphomicrobiales</taxon>
        <taxon>Aurantimonadaceae</taxon>
        <taxon>Jiella</taxon>
    </lineage>
</organism>
<dbReference type="CDD" id="cd08515">
    <property type="entry name" value="PBP2_NikA_DppA_OppA_like_10"/>
    <property type="match status" value="1"/>
</dbReference>
<accession>A0ABS4BKB0</accession>
<reference evidence="7 8" key="1">
    <citation type="submission" date="2021-04" db="EMBL/GenBank/DDBJ databases">
        <title>Whole genome sequence of Jiella sp. KSK16Y-1.</title>
        <authorList>
            <person name="Tuo L."/>
        </authorList>
    </citation>
    <scope>NUCLEOTIDE SEQUENCE [LARGE SCALE GENOMIC DNA]</scope>
    <source>
        <strain evidence="7 8">KSK16Y-1</strain>
    </source>
</reference>
<dbReference type="PANTHER" id="PTHR30290">
    <property type="entry name" value="PERIPLASMIC BINDING COMPONENT OF ABC TRANSPORTER"/>
    <property type="match status" value="1"/>
</dbReference>
<evidence type="ECO:0000256" key="5">
    <source>
        <dbReference type="SAM" id="SignalP"/>
    </source>
</evidence>
<protein>
    <submittedName>
        <fullName evidence="7">ABC transporter substrate-binding protein</fullName>
    </submittedName>
</protein>
<dbReference type="Gene3D" id="3.10.105.10">
    <property type="entry name" value="Dipeptide-binding Protein, Domain 3"/>
    <property type="match status" value="1"/>
</dbReference>
<dbReference type="Gene3D" id="3.40.190.10">
    <property type="entry name" value="Periplasmic binding protein-like II"/>
    <property type="match status" value="1"/>
</dbReference>
<gene>
    <name evidence="7" type="ORF">J6595_15475</name>
</gene>